<dbReference type="InterPro" id="IPR027363">
    <property type="entry name" value="M1Pi_N"/>
</dbReference>
<evidence type="ECO:0000256" key="2">
    <source>
        <dbReference type="RuleBase" id="RU003814"/>
    </source>
</evidence>
<keyword evidence="4" id="KW-1185">Reference proteome</keyword>
<dbReference type="OrthoDB" id="9803436at2"/>
<dbReference type="SUPFAM" id="SSF100950">
    <property type="entry name" value="NagB/RpiA/CoA transferase-like"/>
    <property type="match status" value="1"/>
</dbReference>
<evidence type="ECO:0000256" key="1">
    <source>
        <dbReference type="ARBA" id="ARBA00023235"/>
    </source>
</evidence>
<dbReference type="InterPro" id="IPR037171">
    <property type="entry name" value="NagB/RpiA_transferase-like"/>
</dbReference>
<proteinExistence type="inferred from homology"/>
<sequence length="336" mass="36064">MSAILDAGWDTGVFLLDNIARIDAQGVHILDRRVYPFDKTWVTCPDVPSVATAIIDMVTQSGGTATAAAYGMVLAADHAGRHAQPRDELQRLARILRETRPTNDSVKTVVENSLEICARWEPEQWPGALVESVSTREKQRLALTWQIAEHGATLLPDGVRLLTHCWAETGLTQMVLAATRAGRTVQVFCDETRPYLQGSRLTADALRDAGAAVTVVPDVAAGYLLSEGAVDLVVTGSDRVAADGSVVNKAGTLALALTSKRYGVPFYSLCPRVDRDTPTAAGVPIELRDGEEALHCLGRRTATENVAGFYPAFDRTPADLVTGLITPTGVKAPHEL</sequence>
<dbReference type="InterPro" id="IPR011559">
    <property type="entry name" value="Initiation_fac_2B_a/b/d"/>
</dbReference>
<dbReference type="Proteomes" id="UP000440096">
    <property type="component" value="Unassembled WGS sequence"/>
</dbReference>
<reference evidence="3 4" key="1">
    <citation type="submission" date="2019-11" db="EMBL/GenBank/DDBJ databases">
        <title>Draft genome of Amycolatopsis RM579.</title>
        <authorList>
            <person name="Duangmal K."/>
            <person name="Mingma R."/>
        </authorList>
    </citation>
    <scope>NUCLEOTIDE SEQUENCE [LARGE SCALE GENOMIC DNA]</scope>
    <source>
        <strain evidence="3 4">RM579</strain>
    </source>
</reference>
<dbReference type="PANTHER" id="PTHR43475">
    <property type="entry name" value="METHYLTHIORIBOSE-1-PHOSPHATE ISOMERASE"/>
    <property type="match status" value="1"/>
</dbReference>
<dbReference type="GO" id="GO:0019509">
    <property type="term" value="P:L-methionine salvage from methylthioadenosine"/>
    <property type="evidence" value="ECO:0007669"/>
    <property type="project" value="TreeGrafter"/>
</dbReference>
<dbReference type="GO" id="GO:0046523">
    <property type="term" value="F:S-methyl-5-thioribose-1-phosphate isomerase activity"/>
    <property type="evidence" value="ECO:0007669"/>
    <property type="project" value="UniProtKB-EC"/>
</dbReference>
<dbReference type="Gene3D" id="1.20.120.420">
    <property type="entry name" value="translation initiation factor eif-2b, domain 1"/>
    <property type="match status" value="1"/>
</dbReference>
<dbReference type="AlphaFoldDB" id="A0A6N7YJE1"/>
<gene>
    <name evidence="3" type="ORF">GKO32_03395</name>
</gene>
<organism evidence="3 4">
    <name type="scientific">Amycolatopsis pithecellobii</name>
    <dbReference type="NCBI Taxonomy" id="664692"/>
    <lineage>
        <taxon>Bacteria</taxon>
        <taxon>Bacillati</taxon>
        <taxon>Actinomycetota</taxon>
        <taxon>Actinomycetes</taxon>
        <taxon>Pseudonocardiales</taxon>
        <taxon>Pseudonocardiaceae</taxon>
        <taxon>Amycolatopsis</taxon>
    </lineage>
</organism>
<comment type="caution">
    <text evidence="3">The sequence shown here is derived from an EMBL/GenBank/DDBJ whole genome shotgun (WGS) entry which is preliminary data.</text>
</comment>
<dbReference type="EC" id="5.3.1.23" evidence="3"/>
<protein>
    <submittedName>
        <fullName evidence="3">S-methyl-5-thioribose-1-phosphate isomerase</fullName>
        <ecNumber evidence="3">5.3.1.23</ecNumber>
    </submittedName>
</protein>
<name>A0A6N7YJE1_9PSEU</name>
<comment type="similarity">
    <text evidence="2">Belongs to the eIF-2B alpha/beta/delta subunits family.</text>
</comment>
<evidence type="ECO:0000313" key="4">
    <source>
        <dbReference type="Proteomes" id="UP000440096"/>
    </source>
</evidence>
<dbReference type="NCBIfam" id="TIGR00524">
    <property type="entry name" value="eIF-2B_rel"/>
    <property type="match status" value="1"/>
</dbReference>
<accession>A0A6N7YJE1</accession>
<dbReference type="EMBL" id="WMBA01000003">
    <property type="protein sequence ID" value="MTD53025.1"/>
    <property type="molecule type" value="Genomic_DNA"/>
</dbReference>
<dbReference type="InterPro" id="IPR042529">
    <property type="entry name" value="IF_2B-like_C"/>
</dbReference>
<dbReference type="Gene3D" id="3.40.50.10470">
    <property type="entry name" value="Translation initiation factor eif-2b, domain 2"/>
    <property type="match status" value="1"/>
</dbReference>
<evidence type="ECO:0000313" key="3">
    <source>
        <dbReference type="EMBL" id="MTD53025.1"/>
    </source>
</evidence>
<dbReference type="RefSeq" id="WP_154755275.1">
    <property type="nucleotide sequence ID" value="NZ_WMBA01000003.1"/>
</dbReference>
<keyword evidence="1 3" id="KW-0413">Isomerase</keyword>
<dbReference type="InterPro" id="IPR000649">
    <property type="entry name" value="IF-2B-related"/>
</dbReference>
<dbReference type="NCBIfam" id="NF004326">
    <property type="entry name" value="PRK05720.1"/>
    <property type="match status" value="1"/>
</dbReference>
<dbReference type="Pfam" id="PF01008">
    <property type="entry name" value="IF-2B"/>
    <property type="match status" value="1"/>
</dbReference>
<dbReference type="PANTHER" id="PTHR43475:SF1">
    <property type="entry name" value="METHYLTHIORIBOSE-1-PHOSPHATE ISOMERASE"/>
    <property type="match status" value="1"/>
</dbReference>